<feature type="compositionally biased region" description="Basic and acidic residues" evidence="1">
    <location>
        <begin position="105"/>
        <end position="116"/>
    </location>
</feature>
<evidence type="ECO:0000256" key="1">
    <source>
        <dbReference type="SAM" id="MobiDB-lite"/>
    </source>
</evidence>
<evidence type="ECO:0000313" key="3">
    <source>
        <dbReference type="Proteomes" id="UP001303889"/>
    </source>
</evidence>
<dbReference type="AlphaFoldDB" id="A0AAN6RTW8"/>
<organism evidence="2 3">
    <name type="scientific">Staphylotrichum tortipilum</name>
    <dbReference type="NCBI Taxonomy" id="2831512"/>
    <lineage>
        <taxon>Eukaryota</taxon>
        <taxon>Fungi</taxon>
        <taxon>Dikarya</taxon>
        <taxon>Ascomycota</taxon>
        <taxon>Pezizomycotina</taxon>
        <taxon>Sordariomycetes</taxon>
        <taxon>Sordariomycetidae</taxon>
        <taxon>Sordariales</taxon>
        <taxon>Chaetomiaceae</taxon>
        <taxon>Staphylotrichum</taxon>
    </lineage>
</organism>
<sequence length="203" mass="21740">MAATDGLSDTKVLDAIKVLREAMDAIEQTITSKKGLEHVPQGAAATNVAQEWNKEKFSITDTTKIPVASTVSAHGPVTPSRDSARVSSPKRRARSPSPTDAGWVENKKRSPTKRGEMLSSVPVLNYGTNNGAETMDTEVPEVVPAQWNDEAPVQETATLAQENATPEQENVALAQEKGSGGQTTAEANLAGGDDFWTRANIRW</sequence>
<proteinExistence type="predicted"/>
<comment type="caution">
    <text evidence="2">The sequence shown here is derived from an EMBL/GenBank/DDBJ whole genome shotgun (WGS) entry which is preliminary data.</text>
</comment>
<reference evidence="2" key="2">
    <citation type="submission" date="2023-05" db="EMBL/GenBank/DDBJ databases">
        <authorList>
            <consortium name="Lawrence Berkeley National Laboratory"/>
            <person name="Steindorff A."/>
            <person name="Hensen N."/>
            <person name="Bonometti L."/>
            <person name="Westerberg I."/>
            <person name="Brannstrom I.O."/>
            <person name="Guillou S."/>
            <person name="Cros-Aarteil S."/>
            <person name="Calhoun S."/>
            <person name="Haridas S."/>
            <person name="Kuo A."/>
            <person name="Mondo S."/>
            <person name="Pangilinan J."/>
            <person name="Riley R."/>
            <person name="Labutti K."/>
            <person name="Andreopoulos B."/>
            <person name="Lipzen A."/>
            <person name="Chen C."/>
            <person name="Yanf M."/>
            <person name="Daum C."/>
            <person name="Ng V."/>
            <person name="Clum A."/>
            <person name="Ohm R."/>
            <person name="Martin F."/>
            <person name="Silar P."/>
            <person name="Natvig D."/>
            <person name="Lalanne C."/>
            <person name="Gautier V."/>
            <person name="Ament-Velasquez S.L."/>
            <person name="Kruys A."/>
            <person name="Hutchinson M.I."/>
            <person name="Powell A.J."/>
            <person name="Barry K."/>
            <person name="Miller A.N."/>
            <person name="Grigoriev I.V."/>
            <person name="Debuchy R."/>
            <person name="Gladieux P."/>
            <person name="Thoren M.H."/>
            <person name="Johannesson H."/>
        </authorList>
    </citation>
    <scope>NUCLEOTIDE SEQUENCE</scope>
    <source>
        <strain evidence="2">CBS 103.79</strain>
    </source>
</reference>
<gene>
    <name evidence="2" type="ORF">C8A05DRAFT_33408</name>
</gene>
<evidence type="ECO:0000313" key="2">
    <source>
        <dbReference type="EMBL" id="KAK3902870.1"/>
    </source>
</evidence>
<protein>
    <submittedName>
        <fullName evidence="2">Uncharacterized protein</fullName>
    </submittedName>
</protein>
<dbReference type="Proteomes" id="UP001303889">
    <property type="component" value="Unassembled WGS sequence"/>
</dbReference>
<name>A0AAN6RTW8_9PEZI</name>
<keyword evidence="3" id="KW-1185">Reference proteome</keyword>
<dbReference type="EMBL" id="MU855482">
    <property type="protein sequence ID" value="KAK3902870.1"/>
    <property type="molecule type" value="Genomic_DNA"/>
</dbReference>
<feature type="region of interest" description="Disordered" evidence="1">
    <location>
        <begin position="70"/>
        <end position="117"/>
    </location>
</feature>
<reference evidence="2" key="1">
    <citation type="journal article" date="2023" name="Mol. Phylogenet. Evol.">
        <title>Genome-scale phylogeny and comparative genomics of the fungal order Sordariales.</title>
        <authorList>
            <person name="Hensen N."/>
            <person name="Bonometti L."/>
            <person name="Westerberg I."/>
            <person name="Brannstrom I.O."/>
            <person name="Guillou S."/>
            <person name="Cros-Aarteil S."/>
            <person name="Calhoun S."/>
            <person name="Haridas S."/>
            <person name="Kuo A."/>
            <person name="Mondo S."/>
            <person name="Pangilinan J."/>
            <person name="Riley R."/>
            <person name="LaButti K."/>
            <person name="Andreopoulos B."/>
            <person name="Lipzen A."/>
            <person name="Chen C."/>
            <person name="Yan M."/>
            <person name="Daum C."/>
            <person name="Ng V."/>
            <person name="Clum A."/>
            <person name="Steindorff A."/>
            <person name="Ohm R.A."/>
            <person name="Martin F."/>
            <person name="Silar P."/>
            <person name="Natvig D.O."/>
            <person name="Lalanne C."/>
            <person name="Gautier V."/>
            <person name="Ament-Velasquez S.L."/>
            <person name="Kruys A."/>
            <person name="Hutchinson M.I."/>
            <person name="Powell A.J."/>
            <person name="Barry K."/>
            <person name="Miller A.N."/>
            <person name="Grigoriev I.V."/>
            <person name="Debuchy R."/>
            <person name="Gladieux P."/>
            <person name="Hiltunen Thoren M."/>
            <person name="Johannesson H."/>
        </authorList>
    </citation>
    <scope>NUCLEOTIDE SEQUENCE</scope>
    <source>
        <strain evidence="2">CBS 103.79</strain>
    </source>
</reference>
<accession>A0AAN6RTW8</accession>